<reference evidence="4 5" key="1">
    <citation type="submission" date="2015-10" db="EMBL/GenBank/DDBJ databases">
        <title>Erysipelothrix larvae sp. LV19 isolated from the larval gut of the rhinoceros beetle, Trypoxylus dichotomus.</title>
        <authorList>
            <person name="Lim S."/>
            <person name="Kim B.-C."/>
        </authorList>
    </citation>
    <scope>NUCLEOTIDE SEQUENCE [LARGE SCALE GENOMIC DNA]</scope>
    <source>
        <strain evidence="4 5">LV19</strain>
    </source>
</reference>
<sequence length="542" mass="59123">MKKFIRVITCFCAMVIALNPLQIFALSTIGYNVSKKSLYVGETATITISISDKQGSLDANVSASGAVSSDTSKILTIPGAGNSYTIKVTAKSVGTGTISVSGFGLGTGSADDEPVINQTFTFTVTEKPKTDSNNNNTNNNANNNSNSSGGNSNTNNDIEKEKEANKPTAQELAAQELARRKQIPLISKIDFVNPDNSEQVYGTKTTEKDIFSYEFEGPKNVSSIKLNLTKIADNVTVTGSDLVEFGEIEFEKTVILSAVQDEVAQEIKVKVTRPVTATTTQQVDGVDTKIVDRDEADAFLKEFSFKREVYTDANGNESFYYTNDSVRVQLTKDTSNRAFWLLLDENNQVVREVVPVFSEASHTVSFLWEAPEEVQNEKHQNQSYAPHTFEVSESLQAIDPTLVFNTTVGAWKTENIKIEATGGQTEIGSPTAETDSDEVSDSPEQTPEAEANTDTSGENTDPVVGFLAYGMDSNGNEGFKYIDQVSNTSMAAFASFDIVDNFHRTWAYVATGVAGVVSVAFLAYFILERRKVKDLIQKHNSF</sequence>
<proteinExistence type="predicted"/>
<keyword evidence="2" id="KW-0472">Membrane</keyword>
<keyword evidence="2" id="KW-0812">Transmembrane</keyword>
<feature type="transmembrane region" description="Helical" evidence="2">
    <location>
        <begin position="506"/>
        <end position="527"/>
    </location>
</feature>
<feature type="signal peptide" evidence="3">
    <location>
        <begin position="1"/>
        <end position="25"/>
    </location>
</feature>
<gene>
    <name evidence="4" type="ORF">AOC36_04210</name>
</gene>
<keyword evidence="3" id="KW-0732">Signal</keyword>
<name>A0A0X8GZC4_9FIRM</name>
<dbReference type="RefSeq" id="WP_067631741.1">
    <property type="nucleotide sequence ID" value="NZ_CP013213.1"/>
</dbReference>
<feature type="compositionally biased region" description="Low complexity" evidence="1">
    <location>
        <begin position="132"/>
        <end position="156"/>
    </location>
</feature>
<feature type="region of interest" description="Disordered" evidence="1">
    <location>
        <begin position="123"/>
        <end position="169"/>
    </location>
</feature>
<evidence type="ECO:0000313" key="5">
    <source>
        <dbReference type="Proteomes" id="UP000063781"/>
    </source>
</evidence>
<keyword evidence="2" id="KW-1133">Transmembrane helix</keyword>
<feature type="region of interest" description="Disordered" evidence="1">
    <location>
        <begin position="419"/>
        <end position="460"/>
    </location>
</feature>
<evidence type="ECO:0000313" key="4">
    <source>
        <dbReference type="EMBL" id="AMC93202.1"/>
    </source>
</evidence>
<dbReference type="Proteomes" id="UP000063781">
    <property type="component" value="Chromosome"/>
</dbReference>
<keyword evidence="5" id="KW-1185">Reference proteome</keyword>
<evidence type="ECO:0000256" key="2">
    <source>
        <dbReference type="SAM" id="Phobius"/>
    </source>
</evidence>
<dbReference type="KEGG" id="erl:AOC36_04210"/>
<protein>
    <submittedName>
        <fullName evidence="4">Uncharacterized protein</fullName>
    </submittedName>
</protein>
<organism evidence="4 5">
    <name type="scientific">Erysipelothrix larvae</name>
    <dbReference type="NCBI Taxonomy" id="1514105"/>
    <lineage>
        <taxon>Bacteria</taxon>
        <taxon>Bacillati</taxon>
        <taxon>Bacillota</taxon>
        <taxon>Erysipelotrichia</taxon>
        <taxon>Erysipelotrichales</taxon>
        <taxon>Erysipelotrichaceae</taxon>
        <taxon>Erysipelothrix</taxon>
    </lineage>
</organism>
<evidence type="ECO:0000256" key="1">
    <source>
        <dbReference type="SAM" id="MobiDB-lite"/>
    </source>
</evidence>
<evidence type="ECO:0000256" key="3">
    <source>
        <dbReference type="SAM" id="SignalP"/>
    </source>
</evidence>
<feature type="chain" id="PRO_5007066699" evidence="3">
    <location>
        <begin position="26"/>
        <end position="542"/>
    </location>
</feature>
<accession>A0A0X8GZC4</accession>
<dbReference type="STRING" id="1514105.AOC36_04210"/>
<feature type="compositionally biased region" description="Polar residues" evidence="1">
    <location>
        <begin position="422"/>
        <end position="433"/>
    </location>
</feature>
<dbReference type="AlphaFoldDB" id="A0A0X8GZC4"/>
<dbReference type="EMBL" id="CP013213">
    <property type="protein sequence ID" value="AMC93202.1"/>
    <property type="molecule type" value="Genomic_DNA"/>
</dbReference>